<dbReference type="InterPro" id="IPR036591">
    <property type="entry name" value="YggU-like_sf"/>
</dbReference>
<dbReference type="EMBL" id="GEDC01005265">
    <property type="protein sequence ID" value="JAS32033.1"/>
    <property type="molecule type" value="Transcribed_RNA"/>
</dbReference>
<organism evidence="3">
    <name type="scientific">Clastoptera arizonana</name>
    <name type="common">Arizona spittle bug</name>
    <dbReference type="NCBI Taxonomy" id="38151"/>
    <lineage>
        <taxon>Eukaryota</taxon>
        <taxon>Metazoa</taxon>
        <taxon>Ecdysozoa</taxon>
        <taxon>Arthropoda</taxon>
        <taxon>Hexapoda</taxon>
        <taxon>Insecta</taxon>
        <taxon>Pterygota</taxon>
        <taxon>Neoptera</taxon>
        <taxon>Paraneoptera</taxon>
        <taxon>Hemiptera</taxon>
        <taxon>Auchenorrhyncha</taxon>
        <taxon>Cercopoidea</taxon>
        <taxon>Clastopteridae</taxon>
        <taxon>Clastoptera</taxon>
    </lineage>
</organism>
<proteinExistence type="predicted"/>
<protein>
    <submittedName>
        <fullName evidence="3">Uncharacterized protein</fullName>
    </submittedName>
</protein>
<sequence>MHLLLTHIFKLFGFLYLCEKYSCSESVENLSSVVQTNISREDEKVKIPLYNKDQIQISYDDLMDLLDKAPSVSQAFDDILNSSSYQQTELQNSLKNENPYFPKVLPKLTYDAEKNLILTSTCLKGNENSITDIGEGRLAIQVLAPDYEDAFNSEISRYLSGVFQVSRKDILVVKGFRDDERKIIITAKAISQINPLYRILSVIRPATEENYRKL</sequence>
<gene>
    <name evidence="2" type="ORF">g.8421</name>
    <name evidence="3" type="ORF">g.8423</name>
</gene>
<dbReference type="EMBL" id="GEDC01006742">
    <property type="protein sequence ID" value="JAS30556.1"/>
    <property type="molecule type" value="Transcribed_RNA"/>
</dbReference>
<evidence type="ECO:0000313" key="2">
    <source>
        <dbReference type="EMBL" id="JAS30556.1"/>
    </source>
</evidence>
<dbReference type="AlphaFoldDB" id="A0A1B6E271"/>
<dbReference type="Gene3D" id="3.30.1200.10">
    <property type="entry name" value="YggU-like"/>
    <property type="match status" value="1"/>
</dbReference>
<dbReference type="SUPFAM" id="SSF69786">
    <property type="entry name" value="YggU-like"/>
    <property type="match status" value="1"/>
</dbReference>
<feature type="chain" id="PRO_5008581870" evidence="1">
    <location>
        <begin position="21"/>
        <end position="214"/>
    </location>
</feature>
<feature type="signal peptide" evidence="1">
    <location>
        <begin position="1"/>
        <end position="20"/>
    </location>
</feature>
<name>A0A1B6E271_9HEMI</name>
<reference evidence="3" key="1">
    <citation type="submission" date="2015-12" db="EMBL/GenBank/DDBJ databases">
        <title>De novo transcriptome assembly of four potential Pierce s Disease insect vectors from Arizona vineyards.</title>
        <authorList>
            <person name="Tassone E.E."/>
        </authorList>
    </citation>
    <scope>NUCLEOTIDE SEQUENCE</scope>
</reference>
<evidence type="ECO:0000256" key="1">
    <source>
        <dbReference type="SAM" id="SignalP"/>
    </source>
</evidence>
<evidence type="ECO:0000313" key="3">
    <source>
        <dbReference type="EMBL" id="JAS32033.1"/>
    </source>
</evidence>
<accession>A0A1B6E271</accession>
<keyword evidence="1" id="KW-0732">Signal</keyword>